<dbReference type="OrthoDB" id="201635at2759"/>
<dbReference type="AlphaFoldDB" id="A0A1Y1UC88"/>
<feature type="region of interest" description="Disordered" evidence="5">
    <location>
        <begin position="1"/>
        <end position="75"/>
    </location>
</feature>
<dbReference type="PRINTS" id="PR00773">
    <property type="entry name" value="GRPEPROTEIN"/>
</dbReference>
<dbReference type="Gene3D" id="3.90.20.20">
    <property type="match status" value="1"/>
</dbReference>
<comment type="caution">
    <text evidence="6">The sequence shown here is derived from an EMBL/GenBank/DDBJ whole genome shotgun (WGS) entry which is preliminary data.</text>
</comment>
<accession>A0A1Y1UC88</accession>
<dbReference type="SUPFAM" id="SSF58014">
    <property type="entry name" value="Coiled-coil domain of nucleotide exchange factor GrpE"/>
    <property type="match status" value="1"/>
</dbReference>
<dbReference type="GO" id="GO:0006457">
    <property type="term" value="P:protein folding"/>
    <property type="evidence" value="ECO:0007669"/>
    <property type="project" value="InterPro"/>
</dbReference>
<dbReference type="EMBL" id="NBSH01000013">
    <property type="protein sequence ID" value="ORX34695.1"/>
    <property type="molecule type" value="Genomic_DNA"/>
</dbReference>
<dbReference type="GO" id="GO:0051087">
    <property type="term" value="F:protein-folding chaperone binding"/>
    <property type="evidence" value="ECO:0007669"/>
    <property type="project" value="InterPro"/>
</dbReference>
<dbReference type="SUPFAM" id="SSF51064">
    <property type="entry name" value="Head domain of nucleotide exchange factor GrpE"/>
    <property type="match status" value="1"/>
</dbReference>
<name>A0A1Y1UC88_9TREE</name>
<feature type="compositionally biased region" description="Polar residues" evidence="5">
    <location>
        <begin position="1"/>
        <end position="20"/>
    </location>
</feature>
<evidence type="ECO:0000256" key="5">
    <source>
        <dbReference type="SAM" id="MobiDB-lite"/>
    </source>
</evidence>
<comment type="similarity">
    <text evidence="1 4">Belongs to the GrpE family.</text>
</comment>
<protein>
    <recommendedName>
        <fullName evidence="2">GrpE protein homolog, mitochondrial</fullName>
    </recommendedName>
</protein>
<dbReference type="PANTHER" id="PTHR21237">
    <property type="entry name" value="GRPE PROTEIN"/>
    <property type="match status" value="1"/>
</dbReference>
<dbReference type="InParanoid" id="A0A1Y1UC88"/>
<gene>
    <name evidence="6" type="ORF">BD324DRAFT_634507</name>
</gene>
<organism evidence="6 7">
    <name type="scientific">Kockovaella imperatae</name>
    <dbReference type="NCBI Taxonomy" id="4999"/>
    <lineage>
        <taxon>Eukaryota</taxon>
        <taxon>Fungi</taxon>
        <taxon>Dikarya</taxon>
        <taxon>Basidiomycota</taxon>
        <taxon>Agaricomycotina</taxon>
        <taxon>Tremellomycetes</taxon>
        <taxon>Tremellales</taxon>
        <taxon>Cuniculitremaceae</taxon>
        <taxon>Kockovaella</taxon>
    </lineage>
</organism>
<feature type="compositionally biased region" description="Basic and acidic residues" evidence="5">
    <location>
        <begin position="57"/>
        <end position="66"/>
    </location>
</feature>
<evidence type="ECO:0000256" key="2">
    <source>
        <dbReference type="ARBA" id="ARBA00014521"/>
    </source>
</evidence>
<evidence type="ECO:0000256" key="4">
    <source>
        <dbReference type="RuleBase" id="RU004478"/>
    </source>
</evidence>
<dbReference type="CDD" id="cd00446">
    <property type="entry name" value="GrpE"/>
    <property type="match status" value="1"/>
</dbReference>
<dbReference type="GO" id="GO:0030150">
    <property type="term" value="P:protein import into mitochondrial matrix"/>
    <property type="evidence" value="ECO:0007669"/>
    <property type="project" value="TreeGrafter"/>
</dbReference>
<dbReference type="InterPro" id="IPR013805">
    <property type="entry name" value="GrpE_CC"/>
</dbReference>
<dbReference type="PANTHER" id="PTHR21237:SF23">
    <property type="entry name" value="GRPE PROTEIN HOMOLOG, MITOCHONDRIAL"/>
    <property type="match status" value="1"/>
</dbReference>
<dbReference type="FunCoup" id="A0A1Y1UC88">
    <property type="interactions" value="180"/>
</dbReference>
<reference evidence="6 7" key="1">
    <citation type="submission" date="2017-03" db="EMBL/GenBank/DDBJ databases">
        <title>Widespread Adenine N6-methylation of Active Genes in Fungi.</title>
        <authorList>
            <consortium name="DOE Joint Genome Institute"/>
            <person name="Mondo S.J."/>
            <person name="Dannebaum R.O."/>
            <person name="Kuo R.C."/>
            <person name="Louie K.B."/>
            <person name="Bewick A.J."/>
            <person name="Labutti K."/>
            <person name="Haridas S."/>
            <person name="Kuo A."/>
            <person name="Salamov A."/>
            <person name="Ahrendt S.R."/>
            <person name="Lau R."/>
            <person name="Bowen B.P."/>
            <person name="Lipzen A."/>
            <person name="Sullivan W."/>
            <person name="Andreopoulos W.B."/>
            <person name="Clum A."/>
            <person name="Lindquist E."/>
            <person name="Daum C."/>
            <person name="Northen T.R."/>
            <person name="Ramamoorthy G."/>
            <person name="Schmitz R.J."/>
            <person name="Gryganskyi A."/>
            <person name="Culley D."/>
            <person name="Magnuson J."/>
            <person name="James T.Y."/>
            <person name="O'Malley M.A."/>
            <person name="Stajich J.E."/>
            <person name="Spatafora J.W."/>
            <person name="Visel A."/>
            <person name="Grigoriev I.V."/>
        </authorList>
    </citation>
    <scope>NUCLEOTIDE SEQUENCE [LARGE SCALE GENOMIC DNA]</scope>
    <source>
        <strain evidence="6 7">NRRL Y-17943</strain>
    </source>
</reference>
<feature type="compositionally biased region" description="Low complexity" evidence="5">
    <location>
        <begin position="43"/>
        <end position="56"/>
    </location>
</feature>
<dbReference type="HAMAP" id="MF_01151">
    <property type="entry name" value="GrpE"/>
    <property type="match status" value="1"/>
</dbReference>
<evidence type="ECO:0000313" key="7">
    <source>
        <dbReference type="Proteomes" id="UP000193218"/>
    </source>
</evidence>
<evidence type="ECO:0000256" key="1">
    <source>
        <dbReference type="ARBA" id="ARBA00009054"/>
    </source>
</evidence>
<dbReference type="STRING" id="4999.A0A1Y1UC88"/>
<dbReference type="GeneID" id="33558547"/>
<keyword evidence="3" id="KW-0143">Chaperone</keyword>
<proteinExistence type="inferred from homology"/>
<evidence type="ECO:0000313" key="6">
    <source>
        <dbReference type="EMBL" id="ORX34695.1"/>
    </source>
</evidence>
<evidence type="ECO:0000256" key="3">
    <source>
        <dbReference type="ARBA" id="ARBA00023186"/>
    </source>
</evidence>
<dbReference type="GO" id="GO:0000774">
    <property type="term" value="F:adenyl-nucleotide exchange factor activity"/>
    <property type="evidence" value="ECO:0007669"/>
    <property type="project" value="InterPro"/>
</dbReference>
<dbReference type="Gene3D" id="2.30.22.10">
    <property type="entry name" value="Head domain of nucleotide exchange factor GrpE"/>
    <property type="match status" value="1"/>
</dbReference>
<dbReference type="Pfam" id="PF01025">
    <property type="entry name" value="GrpE"/>
    <property type="match status" value="1"/>
</dbReference>
<sequence>MRTSALRSTLGTTLSRSPIVSSRAAIPLPPRPSSLLANRLPRSYSTASSESSTSKPEQSEDAKKQSADSQGKLQEAEAKVVELQAKMDEMKSDSLYRQAEIQTLTRRIGEEKAKASEFAITSFARGLLSTTDILTTALNHVPKPIEPGTPLADLFNGVTMTQKAMYKTFEEHGMKKMAVERGTVFDPNLHEATFHIPPTVAGERGDGKTWGKGEVVEVTKEGWTIGSRVLRPAQVGITQLE</sequence>
<dbReference type="RefSeq" id="XP_021868937.1">
    <property type="nucleotide sequence ID" value="XM_022016738.1"/>
</dbReference>
<keyword evidence="7" id="KW-1185">Reference proteome</keyword>
<dbReference type="GO" id="GO:0042803">
    <property type="term" value="F:protein homodimerization activity"/>
    <property type="evidence" value="ECO:0007669"/>
    <property type="project" value="InterPro"/>
</dbReference>
<dbReference type="GO" id="GO:0001405">
    <property type="term" value="C:PAM complex, Tim23 associated import motor"/>
    <property type="evidence" value="ECO:0007669"/>
    <property type="project" value="TreeGrafter"/>
</dbReference>
<dbReference type="GO" id="GO:0051082">
    <property type="term" value="F:unfolded protein binding"/>
    <property type="evidence" value="ECO:0007669"/>
    <property type="project" value="TreeGrafter"/>
</dbReference>
<dbReference type="InterPro" id="IPR000740">
    <property type="entry name" value="GrpE"/>
</dbReference>
<dbReference type="InterPro" id="IPR009012">
    <property type="entry name" value="GrpE_head"/>
</dbReference>
<dbReference type="Proteomes" id="UP000193218">
    <property type="component" value="Unassembled WGS sequence"/>
</dbReference>